<evidence type="ECO:0000256" key="3">
    <source>
        <dbReference type="ARBA" id="ARBA00010122"/>
    </source>
</evidence>
<dbReference type="GO" id="GO:0009090">
    <property type="term" value="P:homoserine biosynthetic process"/>
    <property type="evidence" value="ECO:0007669"/>
    <property type="project" value="TreeGrafter"/>
</dbReference>
<dbReference type="GO" id="GO:0009089">
    <property type="term" value="P:lysine biosynthetic process via diaminopimelate"/>
    <property type="evidence" value="ECO:0007669"/>
    <property type="project" value="InterPro"/>
</dbReference>
<comment type="pathway">
    <text evidence="2">Amino-acid biosynthesis; L-threonine biosynthesis; L-threonine from L-aspartate: step 1/5.</text>
</comment>
<dbReference type="EMBL" id="UINC01019175">
    <property type="protein sequence ID" value="SVA81064.1"/>
    <property type="molecule type" value="Genomic_DNA"/>
</dbReference>
<dbReference type="EC" id="2.7.2.4" evidence="4"/>
<dbReference type="InterPro" id="IPR036393">
    <property type="entry name" value="AceGlu_kinase-like_sf"/>
</dbReference>
<comment type="pathway">
    <text evidence="1">Amino-acid biosynthesis; L-methionine biosynthesis via de novo pathway; L-homoserine from L-aspartate: step 1/3.</text>
</comment>
<dbReference type="InterPro" id="IPR001341">
    <property type="entry name" value="Asp_kinase"/>
</dbReference>
<sequence length="377" mass="41088">MAKSIAPIVMKFGGTSLRDESCREKALGHVKKYAEAGERIVVVVSAMGRKGEPYSTDTLVNLLKEVGPNICPRELDLVMSVGESISSAFFTHLLTQNGLPAISFNGRQAGILTDDNAGNAEILEINPERIIEALDEGYITVVAGFQGVNDKGDIRTLGRGGSDTSAVALAAALDAEKVEIFSDVDGIANCDPRLVSGSRYLASISVDQMLDMADEGSRVIHPRAIKASLKTKTPIVARNTFSDLPGTVIYHDKSLDKERVAIAHRESLVLVECEYDHDAESRVDGVVNIDSKRLLLKDDVYLSGKLSQLEGNLGFYKLSRNWATVSVVFNSKAPEASKLNYAELLQSSKNIISYLLKEPRVKETLNFLHTKYTLVDL</sequence>
<evidence type="ECO:0000256" key="4">
    <source>
        <dbReference type="ARBA" id="ARBA00013059"/>
    </source>
</evidence>
<proteinExistence type="inferred from homology"/>
<keyword evidence="9" id="KW-0067">ATP-binding</keyword>
<evidence type="ECO:0000256" key="11">
    <source>
        <dbReference type="ARBA" id="ARBA00047872"/>
    </source>
</evidence>
<dbReference type="InterPro" id="IPR018042">
    <property type="entry name" value="Aspartate_kinase_CS"/>
</dbReference>
<name>A0A381YVT0_9ZZZZ</name>
<evidence type="ECO:0000256" key="5">
    <source>
        <dbReference type="ARBA" id="ARBA00022605"/>
    </source>
</evidence>
<dbReference type="AlphaFoldDB" id="A0A381YVT0"/>
<evidence type="ECO:0000256" key="6">
    <source>
        <dbReference type="ARBA" id="ARBA00022679"/>
    </source>
</evidence>
<feature type="domain" description="Aspartate/glutamate/uridylate kinase" evidence="12">
    <location>
        <begin position="8"/>
        <end position="236"/>
    </location>
</feature>
<reference evidence="13" key="1">
    <citation type="submission" date="2018-05" db="EMBL/GenBank/DDBJ databases">
        <authorList>
            <person name="Lanie J.A."/>
            <person name="Ng W.-L."/>
            <person name="Kazmierczak K.M."/>
            <person name="Andrzejewski T.M."/>
            <person name="Davidsen T.M."/>
            <person name="Wayne K.J."/>
            <person name="Tettelin H."/>
            <person name="Glass J.I."/>
            <person name="Rusch D."/>
            <person name="Podicherti R."/>
            <person name="Tsui H.-C.T."/>
            <person name="Winkler M.E."/>
        </authorList>
    </citation>
    <scope>NUCLEOTIDE SEQUENCE</scope>
</reference>
<keyword evidence="7" id="KW-0547">Nucleotide-binding</keyword>
<evidence type="ECO:0000256" key="1">
    <source>
        <dbReference type="ARBA" id="ARBA00004986"/>
    </source>
</evidence>
<keyword evidence="6" id="KW-0808">Transferase</keyword>
<dbReference type="NCBIfam" id="TIGR00657">
    <property type="entry name" value="asp_kinases"/>
    <property type="match status" value="1"/>
</dbReference>
<dbReference type="GO" id="GO:0005524">
    <property type="term" value="F:ATP binding"/>
    <property type="evidence" value="ECO:0007669"/>
    <property type="project" value="UniProtKB-KW"/>
</dbReference>
<gene>
    <name evidence="13" type="ORF">METZ01_LOCUS133918</name>
</gene>
<dbReference type="InterPro" id="IPR001048">
    <property type="entry name" value="Asp/Glu/Uridylate_kinase"/>
</dbReference>
<evidence type="ECO:0000256" key="2">
    <source>
        <dbReference type="ARBA" id="ARBA00005139"/>
    </source>
</evidence>
<dbReference type="PANTHER" id="PTHR21499:SF3">
    <property type="entry name" value="ASPARTOKINASE"/>
    <property type="match status" value="1"/>
</dbReference>
<evidence type="ECO:0000313" key="13">
    <source>
        <dbReference type="EMBL" id="SVA81064.1"/>
    </source>
</evidence>
<organism evidence="13">
    <name type="scientific">marine metagenome</name>
    <dbReference type="NCBI Taxonomy" id="408172"/>
    <lineage>
        <taxon>unclassified sequences</taxon>
        <taxon>metagenomes</taxon>
        <taxon>ecological metagenomes</taxon>
    </lineage>
</organism>
<dbReference type="GO" id="GO:0004072">
    <property type="term" value="F:aspartate kinase activity"/>
    <property type="evidence" value="ECO:0007669"/>
    <property type="project" value="UniProtKB-EC"/>
</dbReference>
<dbReference type="Gene3D" id="3.40.1160.10">
    <property type="entry name" value="Acetylglutamate kinase-like"/>
    <property type="match status" value="1"/>
</dbReference>
<comment type="similarity">
    <text evidence="3">Belongs to the aspartokinase family.</text>
</comment>
<dbReference type="PROSITE" id="PS00324">
    <property type="entry name" value="ASPARTOKINASE"/>
    <property type="match status" value="1"/>
</dbReference>
<dbReference type="SUPFAM" id="SSF53633">
    <property type="entry name" value="Carbamate kinase-like"/>
    <property type="match status" value="1"/>
</dbReference>
<comment type="catalytic activity">
    <reaction evidence="11">
        <text>L-aspartate + ATP = 4-phospho-L-aspartate + ADP</text>
        <dbReference type="Rhea" id="RHEA:23776"/>
        <dbReference type="ChEBI" id="CHEBI:29991"/>
        <dbReference type="ChEBI" id="CHEBI:30616"/>
        <dbReference type="ChEBI" id="CHEBI:57535"/>
        <dbReference type="ChEBI" id="CHEBI:456216"/>
        <dbReference type="EC" id="2.7.2.4"/>
    </reaction>
</comment>
<protein>
    <recommendedName>
        <fullName evidence="4">aspartate kinase</fullName>
        <ecNumber evidence="4">2.7.2.4</ecNumber>
    </recommendedName>
</protein>
<evidence type="ECO:0000256" key="8">
    <source>
        <dbReference type="ARBA" id="ARBA00022777"/>
    </source>
</evidence>
<evidence type="ECO:0000256" key="10">
    <source>
        <dbReference type="ARBA" id="ARBA00023154"/>
    </source>
</evidence>
<evidence type="ECO:0000256" key="7">
    <source>
        <dbReference type="ARBA" id="ARBA00022741"/>
    </source>
</evidence>
<evidence type="ECO:0000259" key="12">
    <source>
        <dbReference type="Pfam" id="PF00696"/>
    </source>
</evidence>
<accession>A0A381YVT0</accession>
<keyword evidence="8" id="KW-0418">Kinase</keyword>
<dbReference type="Pfam" id="PF00696">
    <property type="entry name" value="AA_kinase"/>
    <property type="match status" value="1"/>
</dbReference>
<keyword evidence="5" id="KW-0028">Amino-acid biosynthesis</keyword>
<keyword evidence="10" id="KW-0457">Lysine biosynthesis</keyword>
<dbReference type="GO" id="GO:0005829">
    <property type="term" value="C:cytosol"/>
    <property type="evidence" value="ECO:0007669"/>
    <property type="project" value="TreeGrafter"/>
</dbReference>
<dbReference type="PANTHER" id="PTHR21499">
    <property type="entry name" value="ASPARTATE KINASE"/>
    <property type="match status" value="1"/>
</dbReference>
<evidence type="ECO:0000256" key="9">
    <source>
        <dbReference type="ARBA" id="ARBA00022840"/>
    </source>
</evidence>